<evidence type="ECO:0000256" key="1">
    <source>
        <dbReference type="SAM" id="MobiDB-lite"/>
    </source>
</evidence>
<gene>
    <name evidence="2" type="ORF">Tco_1043263</name>
</gene>
<feature type="region of interest" description="Disordered" evidence="1">
    <location>
        <begin position="369"/>
        <end position="428"/>
    </location>
</feature>
<organism evidence="2 3">
    <name type="scientific">Tanacetum coccineum</name>
    <dbReference type="NCBI Taxonomy" id="301880"/>
    <lineage>
        <taxon>Eukaryota</taxon>
        <taxon>Viridiplantae</taxon>
        <taxon>Streptophyta</taxon>
        <taxon>Embryophyta</taxon>
        <taxon>Tracheophyta</taxon>
        <taxon>Spermatophyta</taxon>
        <taxon>Magnoliopsida</taxon>
        <taxon>eudicotyledons</taxon>
        <taxon>Gunneridae</taxon>
        <taxon>Pentapetalae</taxon>
        <taxon>asterids</taxon>
        <taxon>campanulids</taxon>
        <taxon>Asterales</taxon>
        <taxon>Asteraceae</taxon>
        <taxon>Asteroideae</taxon>
        <taxon>Anthemideae</taxon>
        <taxon>Anthemidinae</taxon>
        <taxon>Tanacetum</taxon>
    </lineage>
</organism>
<reference evidence="2" key="1">
    <citation type="journal article" date="2022" name="Int. J. Mol. Sci.">
        <title>Draft Genome of Tanacetum Coccineum: Genomic Comparison of Closely Related Tanacetum-Family Plants.</title>
        <authorList>
            <person name="Yamashiro T."/>
            <person name="Shiraishi A."/>
            <person name="Nakayama K."/>
            <person name="Satake H."/>
        </authorList>
    </citation>
    <scope>NUCLEOTIDE SEQUENCE</scope>
</reference>
<proteinExistence type="predicted"/>
<feature type="compositionally biased region" description="Basic and acidic residues" evidence="1">
    <location>
        <begin position="382"/>
        <end position="397"/>
    </location>
</feature>
<dbReference type="EMBL" id="BQNB010018633">
    <property type="protein sequence ID" value="GJT76538.1"/>
    <property type="molecule type" value="Genomic_DNA"/>
</dbReference>
<accession>A0ABQ5GP50</accession>
<feature type="compositionally biased region" description="Gly residues" evidence="1">
    <location>
        <begin position="369"/>
        <end position="381"/>
    </location>
</feature>
<dbReference type="Proteomes" id="UP001151760">
    <property type="component" value="Unassembled WGS sequence"/>
</dbReference>
<protein>
    <submittedName>
        <fullName evidence="2">Uncharacterized protein</fullName>
    </submittedName>
</protein>
<comment type="caution">
    <text evidence="2">The sequence shown here is derived from an EMBL/GenBank/DDBJ whole genome shotgun (WGS) entry which is preliminary data.</text>
</comment>
<evidence type="ECO:0000313" key="2">
    <source>
        <dbReference type="EMBL" id="GJT76538.1"/>
    </source>
</evidence>
<feature type="compositionally biased region" description="Gly residues" evidence="1">
    <location>
        <begin position="398"/>
        <end position="423"/>
    </location>
</feature>
<evidence type="ECO:0000313" key="3">
    <source>
        <dbReference type="Proteomes" id="UP001151760"/>
    </source>
</evidence>
<keyword evidence="3" id="KW-1185">Reference proteome</keyword>
<name>A0ABQ5GP50_9ASTR</name>
<reference evidence="2" key="2">
    <citation type="submission" date="2022-01" db="EMBL/GenBank/DDBJ databases">
        <authorList>
            <person name="Yamashiro T."/>
            <person name="Shiraishi A."/>
            <person name="Satake H."/>
            <person name="Nakayama K."/>
        </authorList>
    </citation>
    <scope>NUCLEOTIDE SEQUENCE</scope>
</reference>
<sequence>MGRRKGVEGPLRGLYWRKSIVREVRNQGRKGGDDVNGFSELGISGEGGIGGRRREGRKGLWVWEDIAGRGKVGKGWNGGGEGEERMLVRRKGGNRGAFGMEEGRNGNLGAITDKKGGSGGCYYWRELEEGRDRDKGVGGINRGMEGVGWGEWRILGVNGGGELMGFPMGNGWGNRMGNQLELGKKMERVGSGRNKEGWKGVEVGDGFGRMGGDILVGEVIRRHRKLEGDMGTDGRRGVGSGEGRDGLALGGFGIAIGGKVGRGRGLVLGEDWVDGGPGRLWRGSGVGGGEDGGLEGGMGGGREEGGVYHLGAWIIGNRDITDGLGWLRKGREGGGEGEDRREGGKGVAEGSGLGAGGCGYVGGWSGRGGRGRSGGKGCGGDSGKERMPVEDYGREGRGVGNRGETGRGMGGSGIEEWLGGGGRRGGEGRVEVRYRGGVDDAKVGMGLGMLKPGYGGVGNGWGDYGDWGGFRKAYRKVMVVGVGGRGGIIGEK</sequence>